<dbReference type="GO" id="GO:0003723">
    <property type="term" value="F:RNA binding"/>
    <property type="evidence" value="ECO:0007669"/>
    <property type="project" value="UniProtKB-KW"/>
</dbReference>
<dbReference type="SUPFAM" id="SSF53098">
    <property type="entry name" value="Ribonuclease H-like"/>
    <property type="match status" value="1"/>
</dbReference>
<dbReference type="InterPro" id="IPR013103">
    <property type="entry name" value="RVT_2"/>
</dbReference>
<evidence type="ECO:0000256" key="2">
    <source>
        <dbReference type="SAM" id="MobiDB-lite"/>
    </source>
</evidence>
<name>A0A9Q3DT51_9BASI</name>
<dbReference type="InterPro" id="IPR001584">
    <property type="entry name" value="Integrase_cat-core"/>
</dbReference>
<keyword evidence="1" id="KW-0694">RNA-binding</keyword>
<comment type="caution">
    <text evidence="4">The sequence shown here is derived from an EMBL/GenBank/DDBJ whole genome shotgun (WGS) entry which is preliminary data.</text>
</comment>
<gene>
    <name evidence="4" type="ORF">O181_049175</name>
</gene>
<evidence type="ECO:0000313" key="4">
    <source>
        <dbReference type="EMBL" id="MBW0509460.1"/>
    </source>
</evidence>
<dbReference type="PROSITE" id="PS50994">
    <property type="entry name" value="INTEGRASE"/>
    <property type="match status" value="1"/>
</dbReference>
<dbReference type="Pfam" id="PF25597">
    <property type="entry name" value="SH3_retrovirus"/>
    <property type="match status" value="1"/>
</dbReference>
<evidence type="ECO:0000259" key="3">
    <source>
        <dbReference type="PROSITE" id="PS50994"/>
    </source>
</evidence>
<dbReference type="PANTHER" id="PTHR11439">
    <property type="entry name" value="GAG-POL-RELATED RETROTRANSPOSON"/>
    <property type="match status" value="1"/>
</dbReference>
<accession>A0A9Q3DT51</accession>
<evidence type="ECO:0000313" key="5">
    <source>
        <dbReference type="Proteomes" id="UP000765509"/>
    </source>
</evidence>
<dbReference type="PANTHER" id="PTHR11439:SF463">
    <property type="entry name" value="REVERSE TRANSCRIPTASE TY1_COPIA-TYPE DOMAIN-CONTAINING PROTEIN"/>
    <property type="match status" value="1"/>
</dbReference>
<reference evidence="4" key="1">
    <citation type="submission" date="2021-03" db="EMBL/GenBank/DDBJ databases">
        <title>Draft genome sequence of rust myrtle Austropuccinia psidii MF-1, a brazilian biotype.</title>
        <authorList>
            <person name="Quecine M.C."/>
            <person name="Pachon D.M.R."/>
            <person name="Bonatelli M.L."/>
            <person name="Correr F.H."/>
            <person name="Franceschini L.M."/>
            <person name="Leite T.F."/>
            <person name="Margarido G.R.A."/>
            <person name="Almeida C.A."/>
            <person name="Ferrarezi J.A."/>
            <person name="Labate C.A."/>
        </authorList>
    </citation>
    <scope>NUCLEOTIDE SEQUENCE</scope>
    <source>
        <strain evidence="4">MF-1</strain>
    </source>
</reference>
<dbReference type="InterPro" id="IPR036397">
    <property type="entry name" value="RNaseH_sf"/>
</dbReference>
<dbReference type="Gene3D" id="3.30.420.10">
    <property type="entry name" value="Ribonuclease H-like superfamily/Ribonuclease H"/>
    <property type="match status" value="1"/>
</dbReference>
<dbReference type="SUPFAM" id="SSF56672">
    <property type="entry name" value="DNA/RNA polymerases"/>
    <property type="match status" value="1"/>
</dbReference>
<dbReference type="InterPro" id="IPR057670">
    <property type="entry name" value="SH3_retrovirus"/>
</dbReference>
<dbReference type="AlphaFoldDB" id="A0A9Q3DT51"/>
<feature type="non-terminal residue" evidence="4">
    <location>
        <position position="802"/>
    </location>
</feature>
<dbReference type="Pfam" id="PF07727">
    <property type="entry name" value="RVT_2"/>
    <property type="match status" value="1"/>
</dbReference>
<sequence>FVIAKKAMENFHDRSLKRLVSDRGGEFMNNQFTQLAESQGFTHTFSPAETPQHNGFAKRSNRTILEKARCLLSSSKLPNQYWAEAINTSTFLCNIVPTPSRHNLSPYVLWKGLPPPIKRLRTFGCQAIIAVPKQHREWKLAPAAEEGILLGYENDNTSYRVLCIRDRKVVVAKHVTFREDVFPSLGNPTHIAEPLLIPLAEETVTVDEVGSVESAGVGDIPSFQPLGASHSPVPQIDGASSPHSEVKERLMGEPPSGPPRKIKVIGPRHPTLISCDLDCSNVLPYSRRPKVLISSCDDAPRTYQGAIKSSNSVKWMESISKELGSMNRLDVWDVVDLDPKFKLIGTTWVFKVKKDHLGGITEHKARLCAQGFTQSAGIDFGQTYSPTGRLNSLRSLIAFASSRRLEFHQVDIKSAFLNAPLAKTVYLAIPQGLNLDRRKYCLRLKKAIYGLKQAPLAWYERLRAWLQSVGFSSCVLDACVFYRIGTNPIWLYIHVDEIAIFGKDVIGFKKELANEIKIKDLGQADLLLGIKITHSEDFVSLDQQHFTESLLDLYGMSNCKAVSTPLIPGVHLEAASQEDVKEFQALNVSYRSAIGCINYLSTATRPDLSYPVSALSQFLENPGIRHWKAFLHVLKYLKGTQDIGLTYPKGINAGIVAYTDADWGNCSTTRRSVTGFLATMCGSLVLWKTRKQPTVSLSTSEAEYKALYKPIPVHEDNQSCINAAKGDCNLNNKRMKHIDIQLHFIKEAISSSFIKLVYTPTSDMLADFLTKSIGRINLSRALNSLGVLRLGERGDVENTDLD</sequence>
<keyword evidence="5" id="KW-1185">Reference proteome</keyword>
<feature type="region of interest" description="Disordered" evidence="2">
    <location>
        <begin position="228"/>
        <end position="264"/>
    </location>
</feature>
<dbReference type="GO" id="GO:0015074">
    <property type="term" value="P:DNA integration"/>
    <property type="evidence" value="ECO:0007669"/>
    <property type="project" value="InterPro"/>
</dbReference>
<organism evidence="4 5">
    <name type="scientific">Austropuccinia psidii MF-1</name>
    <dbReference type="NCBI Taxonomy" id="1389203"/>
    <lineage>
        <taxon>Eukaryota</taxon>
        <taxon>Fungi</taxon>
        <taxon>Dikarya</taxon>
        <taxon>Basidiomycota</taxon>
        <taxon>Pucciniomycotina</taxon>
        <taxon>Pucciniomycetes</taxon>
        <taxon>Pucciniales</taxon>
        <taxon>Sphaerophragmiaceae</taxon>
        <taxon>Austropuccinia</taxon>
    </lineage>
</organism>
<feature type="domain" description="Integrase catalytic" evidence="3">
    <location>
        <begin position="1"/>
        <end position="114"/>
    </location>
</feature>
<proteinExistence type="predicted"/>
<dbReference type="OrthoDB" id="3344688at2759"/>
<dbReference type="CDD" id="cd09272">
    <property type="entry name" value="RNase_HI_RT_Ty1"/>
    <property type="match status" value="1"/>
</dbReference>
<dbReference type="Proteomes" id="UP000765509">
    <property type="component" value="Unassembled WGS sequence"/>
</dbReference>
<dbReference type="EMBL" id="AVOT02020951">
    <property type="protein sequence ID" value="MBW0509460.1"/>
    <property type="molecule type" value="Genomic_DNA"/>
</dbReference>
<protein>
    <recommendedName>
        <fullName evidence="3">Integrase catalytic domain-containing protein</fullName>
    </recommendedName>
</protein>
<evidence type="ECO:0000256" key="1">
    <source>
        <dbReference type="ARBA" id="ARBA00022884"/>
    </source>
</evidence>
<dbReference type="InterPro" id="IPR012337">
    <property type="entry name" value="RNaseH-like_sf"/>
</dbReference>
<dbReference type="GO" id="GO:0005634">
    <property type="term" value="C:nucleus"/>
    <property type="evidence" value="ECO:0007669"/>
    <property type="project" value="UniProtKB-ARBA"/>
</dbReference>
<dbReference type="InterPro" id="IPR043502">
    <property type="entry name" value="DNA/RNA_pol_sf"/>
</dbReference>